<feature type="domain" description="Carbohydrate-binding/sugar hydrolysis" evidence="4">
    <location>
        <begin position="197"/>
        <end position="375"/>
    </location>
</feature>
<dbReference type="RefSeq" id="WP_012639116.1">
    <property type="nucleotide sequence ID" value="NC_011901.1"/>
</dbReference>
<dbReference type="KEGG" id="tgr:Tgr7_2565"/>
<dbReference type="STRING" id="396588.Tgr7_2565"/>
<dbReference type="InterPro" id="IPR007742">
    <property type="entry name" value="NosD_dom"/>
</dbReference>
<proteinExistence type="predicted"/>
<dbReference type="NCBIfam" id="TIGR03804">
    <property type="entry name" value="para_beta_helix"/>
    <property type="match status" value="1"/>
</dbReference>
<evidence type="ECO:0000256" key="2">
    <source>
        <dbReference type="ARBA" id="ARBA00022737"/>
    </source>
</evidence>
<dbReference type="SUPFAM" id="SSF51126">
    <property type="entry name" value="Pectin lyase-like"/>
    <property type="match status" value="1"/>
</dbReference>
<dbReference type="OrthoDB" id="9767990at2"/>
<dbReference type="InterPro" id="IPR006626">
    <property type="entry name" value="PbH1"/>
</dbReference>
<gene>
    <name evidence="5" type="ordered locus">Tgr7_2565</name>
</gene>
<dbReference type="Pfam" id="PF05048">
    <property type="entry name" value="NosD"/>
    <property type="match status" value="1"/>
</dbReference>
<organism evidence="5 6">
    <name type="scientific">Thioalkalivibrio sulfidiphilus (strain HL-EbGR7)</name>
    <dbReference type="NCBI Taxonomy" id="396588"/>
    <lineage>
        <taxon>Bacteria</taxon>
        <taxon>Pseudomonadati</taxon>
        <taxon>Pseudomonadota</taxon>
        <taxon>Gammaproteobacteria</taxon>
        <taxon>Chromatiales</taxon>
        <taxon>Ectothiorhodospiraceae</taxon>
        <taxon>Thioalkalivibrio</taxon>
    </lineage>
</organism>
<dbReference type="HOGENOM" id="CLU_041882_0_1_6"/>
<dbReference type="PANTHER" id="PTHR22990:SF15">
    <property type="entry name" value="F-BOX ONLY PROTEIN 10"/>
    <property type="match status" value="1"/>
</dbReference>
<comment type="pathway">
    <text evidence="1">Protein modification; protein ubiquitination.</text>
</comment>
<keyword evidence="2" id="KW-0677">Repeat</keyword>
<dbReference type="eggNOG" id="COG3420">
    <property type="taxonomic scope" value="Bacteria"/>
</dbReference>
<dbReference type="SMART" id="SM00722">
    <property type="entry name" value="CASH"/>
    <property type="match status" value="2"/>
</dbReference>
<dbReference type="InterPro" id="IPR012334">
    <property type="entry name" value="Pectin_lyas_fold"/>
</dbReference>
<accession>B8GM54</accession>
<evidence type="ECO:0000313" key="5">
    <source>
        <dbReference type="EMBL" id="ACL73641.1"/>
    </source>
</evidence>
<dbReference type="SMART" id="SM00710">
    <property type="entry name" value="PbH1"/>
    <property type="match status" value="10"/>
</dbReference>
<evidence type="ECO:0000256" key="1">
    <source>
        <dbReference type="ARBA" id="ARBA00004906"/>
    </source>
</evidence>
<dbReference type="InterPro" id="IPR011050">
    <property type="entry name" value="Pectin_lyase_fold/virulence"/>
</dbReference>
<name>B8GM54_THISH</name>
<evidence type="ECO:0000313" key="6">
    <source>
        <dbReference type="Proteomes" id="UP000002383"/>
    </source>
</evidence>
<evidence type="ECO:0000256" key="3">
    <source>
        <dbReference type="ARBA" id="ARBA00022786"/>
    </source>
</evidence>
<dbReference type="EMBL" id="CP001339">
    <property type="protein sequence ID" value="ACL73641.1"/>
    <property type="molecule type" value="Genomic_DNA"/>
</dbReference>
<evidence type="ECO:0000259" key="4">
    <source>
        <dbReference type="SMART" id="SM00722"/>
    </source>
</evidence>
<keyword evidence="3" id="KW-0833">Ubl conjugation pathway</keyword>
<sequence precursor="true">MIELRTWAICILLALLLLPYTAWAQIRHISPLEGPLQKHLDAAEPGAVLLLEPGVYQGGVVIDRPLTLKGMPGAIIDAQGVGDVIRVRAERVRIEGLTLRNSGFNLTHMNAGIHAERSAHHLHAEDNTLENVAFGLWLWHLRGPQIINNRIQGNPSVRSQDRGDGIRLFNVDDGLVAGNEIRLARDGVYIDTSRHVEFRNNRFADLRYGIHYMYSHHGLIINNHTTRTRSGYALMSSNHLQVVGNRSEQDRNYGFLMNFVNHSVLENNVVNGITGWSGSEVRDHGVTLGAEGKAIFIYNAYANVIRDNVFANSEIGIHLTAGSENNRIHSNSFVNNRTQVMYVANRRQDWSHDGLGNYWSDYLGWDLTGDGIGDQPYEPNDAVDKLLWMYPMARVLMNSPSVQLLRWVQRAFPVLRPPGVQDSAPLMRPTRSLEELG</sequence>
<dbReference type="Gene3D" id="2.160.20.10">
    <property type="entry name" value="Single-stranded right-handed beta-helix, Pectin lyase-like"/>
    <property type="match status" value="2"/>
</dbReference>
<dbReference type="InterPro" id="IPR026464">
    <property type="entry name" value="NosD_copper_fam"/>
</dbReference>
<dbReference type="InterPro" id="IPR051550">
    <property type="entry name" value="SCF-Subunits/Alg-Epimerases"/>
</dbReference>
<dbReference type="InterPro" id="IPR022441">
    <property type="entry name" value="Para_beta_helix_rpt-2"/>
</dbReference>
<keyword evidence="6" id="KW-1185">Reference proteome</keyword>
<reference evidence="5 6" key="1">
    <citation type="journal article" date="2011" name="Stand. Genomic Sci.">
        <title>Complete genome sequence of 'Thioalkalivibrio sulfidophilus' HL-EbGr7.</title>
        <authorList>
            <person name="Muyzer G."/>
            <person name="Sorokin D.Y."/>
            <person name="Mavromatis K."/>
            <person name="Lapidus A."/>
            <person name="Clum A."/>
            <person name="Ivanova N."/>
            <person name="Pati A."/>
            <person name="d'Haeseleer P."/>
            <person name="Woyke T."/>
            <person name="Kyrpides N.C."/>
        </authorList>
    </citation>
    <scope>NUCLEOTIDE SEQUENCE [LARGE SCALE GENOMIC DNA]</scope>
    <source>
        <strain evidence="5 6">HL-EbGR7</strain>
    </source>
</reference>
<dbReference type="Proteomes" id="UP000002383">
    <property type="component" value="Chromosome"/>
</dbReference>
<dbReference type="NCBIfam" id="TIGR04247">
    <property type="entry name" value="NosD_copper_fam"/>
    <property type="match status" value="1"/>
</dbReference>
<feature type="domain" description="Carbohydrate-binding/sugar hydrolysis" evidence="4">
    <location>
        <begin position="43"/>
        <end position="191"/>
    </location>
</feature>
<dbReference type="AlphaFoldDB" id="B8GM54"/>
<dbReference type="PANTHER" id="PTHR22990">
    <property type="entry name" value="F-BOX ONLY PROTEIN"/>
    <property type="match status" value="1"/>
</dbReference>
<dbReference type="InterPro" id="IPR006633">
    <property type="entry name" value="Carb-bd_sugar_hydrolysis-dom"/>
</dbReference>
<protein>
    <submittedName>
        <fullName evidence="5">Periplasmic copper-binding</fullName>
    </submittedName>
</protein>